<organism evidence="2 3">
    <name type="scientific">Prunus yedoensis var. nudiflora</name>
    <dbReference type="NCBI Taxonomy" id="2094558"/>
    <lineage>
        <taxon>Eukaryota</taxon>
        <taxon>Viridiplantae</taxon>
        <taxon>Streptophyta</taxon>
        <taxon>Embryophyta</taxon>
        <taxon>Tracheophyta</taxon>
        <taxon>Spermatophyta</taxon>
        <taxon>Magnoliopsida</taxon>
        <taxon>eudicotyledons</taxon>
        <taxon>Gunneridae</taxon>
        <taxon>Pentapetalae</taxon>
        <taxon>rosids</taxon>
        <taxon>fabids</taxon>
        <taxon>Rosales</taxon>
        <taxon>Rosaceae</taxon>
        <taxon>Amygdaloideae</taxon>
        <taxon>Amygdaleae</taxon>
        <taxon>Prunus</taxon>
    </lineage>
</organism>
<evidence type="ECO:0000313" key="2">
    <source>
        <dbReference type="EMBL" id="PQP99806.1"/>
    </source>
</evidence>
<dbReference type="STRING" id="2094558.A0A314Y2U2"/>
<name>A0A314Y2U2_PRUYE</name>
<evidence type="ECO:0000256" key="1">
    <source>
        <dbReference type="SAM" id="MobiDB-lite"/>
    </source>
</evidence>
<dbReference type="Proteomes" id="UP000250321">
    <property type="component" value="Unassembled WGS sequence"/>
</dbReference>
<sequence>MKLSFSLPPKSSSKSNPKRKPSTTATTFDDGNGNPNDAASKHFVNEFDASKTPSTDPKPA</sequence>
<feature type="compositionally biased region" description="Low complexity" evidence="1">
    <location>
        <begin position="1"/>
        <end position="15"/>
    </location>
</feature>
<feature type="region of interest" description="Disordered" evidence="1">
    <location>
        <begin position="1"/>
        <end position="60"/>
    </location>
</feature>
<evidence type="ECO:0000313" key="3">
    <source>
        <dbReference type="Proteomes" id="UP000250321"/>
    </source>
</evidence>
<proteinExistence type="predicted"/>
<reference evidence="2 3" key="1">
    <citation type="submission" date="2018-02" db="EMBL/GenBank/DDBJ databases">
        <title>Draft genome of wild Prunus yedoensis var. nudiflora.</title>
        <authorList>
            <person name="Baek S."/>
            <person name="Kim J.-H."/>
            <person name="Choi K."/>
            <person name="Kim G.-B."/>
            <person name="Cho A."/>
            <person name="Jang H."/>
            <person name="Shin C.-H."/>
            <person name="Yu H.-J."/>
            <person name="Mun J.-H."/>
        </authorList>
    </citation>
    <scope>NUCLEOTIDE SEQUENCE [LARGE SCALE GENOMIC DNA]</scope>
    <source>
        <strain evidence="3">cv. Jeju island</strain>
        <tissue evidence="2">Leaf</tissue>
    </source>
</reference>
<protein>
    <submittedName>
        <fullName evidence="2">Protein MOS2</fullName>
    </submittedName>
</protein>
<dbReference type="AlphaFoldDB" id="A0A314Y2U2"/>
<comment type="caution">
    <text evidence="2">The sequence shown here is derived from an EMBL/GenBank/DDBJ whole genome shotgun (WGS) entry which is preliminary data.</text>
</comment>
<gene>
    <name evidence="2" type="ORF">Pyn_20925</name>
</gene>
<keyword evidence="3" id="KW-1185">Reference proteome</keyword>
<feature type="compositionally biased region" description="Polar residues" evidence="1">
    <location>
        <begin position="51"/>
        <end position="60"/>
    </location>
</feature>
<dbReference type="EMBL" id="PJQY01001770">
    <property type="protein sequence ID" value="PQP99806.1"/>
    <property type="molecule type" value="Genomic_DNA"/>
</dbReference>
<accession>A0A314Y2U2</accession>
<feature type="compositionally biased region" description="Polar residues" evidence="1">
    <location>
        <begin position="23"/>
        <end position="37"/>
    </location>
</feature>
<feature type="compositionally biased region" description="Basic and acidic residues" evidence="1">
    <location>
        <begin position="39"/>
        <end position="49"/>
    </location>
</feature>